<dbReference type="AlphaFoldDB" id="A0A138ZZT0"/>
<organism evidence="5 6">
    <name type="scientific">Gonapodya prolifera (strain JEL478)</name>
    <name type="common">Monoblepharis prolifera</name>
    <dbReference type="NCBI Taxonomy" id="1344416"/>
    <lineage>
        <taxon>Eukaryota</taxon>
        <taxon>Fungi</taxon>
        <taxon>Fungi incertae sedis</taxon>
        <taxon>Chytridiomycota</taxon>
        <taxon>Chytridiomycota incertae sedis</taxon>
        <taxon>Monoblepharidomycetes</taxon>
        <taxon>Monoblepharidales</taxon>
        <taxon>Gonapodyaceae</taxon>
        <taxon>Gonapodya</taxon>
    </lineage>
</organism>
<dbReference type="InterPro" id="IPR038386">
    <property type="entry name" value="Beta-thymosin_sf"/>
</dbReference>
<evidence type="ECO:0000313" key="6">
    <source>
        <dbReference type="Proteomes" id="UP000070544"/>
    </source>
</evidence>
<sequence length="51" mass="5451">MDPALLAAVSGDAKSRLKKTKTQEKTHLPTKEEIAAEKAGEGKVCIVCAKR</sequence>
<evidence type="ECO:0000256" key="4">
    <source>
        <dbReference type="ARBA" id="ARBA00023212"/>
    </source>
</evidence>
<gene>
    <name evidence="5" type="ORF">M427DRAFT_63061</name>
</gene>
<keyword evidence="4" id="KW-0206">Cytoskeleton</keyword>
<protein>
    <submittedName>
        <fullName evidence="5">Uncharacterized protein</fullName>
    </submittedName>
</protein>
<proteinExistence type="inferred from homology"/>
<comment type="similarity">
    <text evidence="2">Belongs to the thymosin beta family.</text>
</comment>
<dbReference type="Gene3D" id="1.20.5.520">
    <property type="entry name" value="Single helix bin"/>
    <property type="match status" value="1"/>
</dbReference>
<dbReference type="Proteomes" id="UP000070544">
    <property type="component" value="Unassembled WGS sequence"/>
</dbReference>
<dbReference type="GO" id="GO:0007015">
    <property type="term" value="P:actin filament organization"/>
    <property type="evidence" value="ECO:0007669"/>
    <property type="project" value="InterPro"/>
</dbReference>
<evidence type="ECO:0000313" key="5">
    <source>
        <dbReference type="EMBL" id="KXS10009.1"/>
    </source>
</evidence>
<evidence type="ECO:0000256" key="3">
    <source>
        <dbReference type="ARBA" id="ARBA00022490"/>
    </source>
</evidence>
<accession>A0A138ZZT0</accession>
<evidence type="ECO:0000256" key="1">
    <source>
        <dbReference type="ARBA" id="ARBA00004245"/>
    </source>
</evidence>
<dbReference type="GO" id="GO:0003785">
    <property type="term" value="F:actin monomer binding"/>
    <property type="evidence" value="ECO:0007669"/>
    <property type="project" value="InterPro"/>
</dbReference>
<dbReference type="EMBL" id="KQ965839">
    <property type="protein sequence ID" value="KXS10009.1"/>
    <property type="molecule type" value="Genomic_DNA"/>
</dbReference>
<keyword evidence="3" id="KW-0963">Cytoplasm</keyword>
<reference evidence="5 6" key="1">
    <citation type="journal article" date="2015" name="Genome Biol. Evol.">
        <title>Phylogenomic analyses indicate that early fungi evolved digesting cell walls of algal ancestors of land plants.</title>
        <authorList>
            <person name="Chang Y."/>
            <person name="Wang S."/>
            <person name="Sekimoto S."/>
            <person name="Aerts A.L."/>
            <person name="Choi C."/>
            <person name="Clum A."/>
            <person name="LaButti K.M."/>
            <person name="Lindquist E.A."/>
            <person name="Yee Ngan C."/>
            <person name="Ohm R.A."/>
            <person name="Salamov A.A."/>
            <person name="Grigoriev I.V."/>
            <person name="Spatafora J.W."/>
            <person name="Berbee M.L."/>
        </authorList>
    </citation>
    <scope>NUCLEOTIDE SEQUENCE [LARGE SCALE GENOMIC DNA]</scope>
    <source>
        <strain evidence="5 6">JEL478</strain>
    </source>
</reference>
<comment type="subcellular location">
    <subcellularLocation>
        <location evidence="1">Cytoplasm</location>
        <location evidence="1">Cytoskeleton</location>
    </subcellularLocation>
</comment>
<name>A0A138ZZT0_GONPJ</name>
<dbReference type="InterPro" id="IPR001152">
    <property type="entry name" value="Beta-thymosin"/>
</dbReference>
<keyword evidence="6" id="KW-1185">Reference proteome</keyword>
<dbReference type="OrthoDB" id="2151618at2759"/>
<evidence type="ECO:0000256" key="2">
    <source>
        <dbReference type="ARBA" id="ARBA00009511"/>
    </source>
</evidence>
<dbReference type="Pfam" id="PF01290">
    <property type="entry name" value="Thymosin"/>
    <property type="match status" value="1"/>
</dbReference>
<dbReference type="GO" id="GO:0005856">
    <property type="term" value="C:cytoskeleton"/>
    <property type="evidence" value="ECO:0007669"/>
    <property type="project" value="UniProtKB-SubCell"/>
</dbReference>